<accession>A0A2G5B3A8</accession>
<reference evidence="1 2" key="1">
    <citation type="journal article" date="2015" name="Genome Biol. Evol.">
        <title>Phylogenomic analyses indicate that early fungi evolved digesting cell walls of algal ancestors of land plants.</title>
        <authorList>
            <person name="Chang Y."/>
            <person name="Wang S."/>
            <person name="Sekimoto S."/>
            <person name="Aerts A.L."/>
            <person name="Choi C."/>
            <person name="Clum A."/>
            <person name="LaButti K.M."/>
            <person name="Lindquist E.A."/>
            <person name="Yee Ngan C."/>
            <person name="Ohm R.A."/>
            <person name="Salamov A.A."/>
            <person name="Grigoriev I.V."/>
            <person name="Spatafora J.W."/>
            <person name="Berbee M.L."/>
        </authorList>
    </citation>
    <scope>NUCLEOTIDE SEQUENCE [LARGE SCALE GENOMIC DNA]</scope>
    <source>
        <strain evidence="1 2">NRRL 1564</strain>
    </source>
</reference>
<organism evidence="1 2">
    <name type="scientific">Coemansia reversa (strain ATCC 12441 / NRRL 1564)</name>
    <dbReference type="NCBI Taxonomy" id="763665"/>
    <lineage>
        <taxon>Eukaryota</taxon>
        <taxon>Fungi</taxon>
        <taxon>Fungi incertae sedis</taxon>
        <taxon>Zoopagomycota</taxon>
        <taxon>Kickxellomycotina</taxon>
        <taxon>Kickxellomycetes</taxon>
        <taxon>Kickxellales</taxon>
        <taxon>Kickxellaceae</taxon>
        <taxon>Coemansia</taxon>
    </lineage>
</organism>
<keyword evidence="2" id="KW-1185">Reference proteome</keyword>
<dbReference type="EMBL" id="KZ303544">
    <property type="protein sequence ID" value="PIA13197.1"/>
    <property type="molecule type" value="Genomic_DNA"/>
</dbReference>
<proteinExistence type="predicted"/>
<evidence type="ECO:0000313" key="2">
    <source>
        <dbReference type="Proteomes" id="UP000242474"/>
    </source>
</evidence>
<evidence type="ECO:0000313" key="1">
    <source>
        <dbReference type="EMBL" id="PIA13197.1"/>
    </source>
</evidence>
<protein>
    <submittedName>
        <fullName evidence="1">Uncharacterized protein</fullName>
    </submittedName>
</protein>
<sequence length="464" mass="55137">MSTSEYKEMLLNLLKEKSKNIPEAEIGIIIIIRSATFTDDLRVEKLVEMLIEMVESTDIEWTTEEIKIVITYFLSTVKIKDNNYVGVECIFKDDTSYFFLVTRNRNVVEQIKSYLKLTKLRNESEVKKYKLMDTDEEEMWNQQNEDFSSEDMHKTSDTFIDDQSNFFSNNSEMETYNPYGYCVLPSASETLRISERISVSYSVMAYFDTGLSKLNYNSYSDVVGINISRKLLIDVILHNHFENHHQWLRRYEHYQLTVNGRSEKHTAENEYNYAFTDEDYQQKIYNVELLFTHVEVFYRFHERESSKSVFVEQPITSVKIIQEILKNNKELEGGASDFELRTCHDTIIDSDYSLYPNTMLHYNIHLRLRYIFMTLNIVEINNIKKDYNIQVRHEEPISSIMDKIMELLHKKNPYYYENKQVQSFTTRSGKRIFTRVDEPLNSIKTNGDDQYKKIMKIRVTLETL</sequence>
<name>A0A2G5B3A8_COERN</name>
<dbReference type="AlphaFoldDB" id="A0A2G5B3A8"/>
<gene>
    <name evidence="1" type="ORF">COEREDRAFT_89775</name>
</gene>
<dbReference type="Proteomes" id="UP000242474">
    <property type="component" value="Unassembled WGS sequence"/>
</dbReference>